<dbReference type="InterPro" id="IPR013757">
    <property type="entry name" value="Topo_IIA_A_a_sf"/>
</dbReference>
<reference evidence="11 12" key="1">
    <citation type="submission" date="2017-09" db="EMBL/GenBank/DDBJ databases">
        <title>Depth-based differentiation of microbial function through sediment-hosted aquifers and enrichment of novel symbionts in the deep terrestrial subsurface.</title>
        <authorList>
            <person name="Probst A.J."/>
            <person name="Ladd B."/>
            <person name="Jarett J.K."/>
            <person name="Geller-Mcgrath D.E."/>
            <person name="Sieber C.M."/>
            <person name="Emerson J.B."/>
            <person name="Anantharaman K."/>
            <person name="Thomas B.C."/>
            <person name="Malmstrom R."/>
            <person name="Stieglmeier M."/>
            <person name="Klingl A."/>
            <person name="Woyke T."/>
            <person name="Ryan C.M."/>
            <person name="Banfield J.F."/>
        </authorList>
    </citation>
    <scope>NUCLEOTIDE SEQUENCE [LARGE SCALE GENOMIC DNA]</scope>
    <source>
        <strain evidence="11">CG10_big_fil_rev_8_21_14_0_10_50_13</strain>
    </source>
</reference>
<comment type="subunit">
    <text evidence="8">Heterotetramer, composed of two GyrA and two GyrB chains. In the heterotetramer, GyrA contains the active site tyrosine that forms a transient covalent intermediate with DNA, while GyrB binds cofactors and catalyzes ATP hydrolysis.</text>
</comment>
<dbReference type="AlphaFoldDB" id="A0A2H0RFQ2"/>
<dbReference type="SMART" id="SM00434">
    <property type="entry name" value="TOP4c"/>
    <property type="match status" value="1"/>
</dbReference>
<dbReference type="GO" id="GO:0006265">
    <property type="term" value="P:DNA topological change"/>
    <property type="evidence" value="ECO:0007669"/>
    <property type="project" value="UniProtKB-UniRule"/>
</dbReference>
<sequence length="834" mass="91468">MPGKKDKKDKADNQEAKPEGLVASGVVPVSIVKEMRESYLDYAMSVIVARALPDVRDGLKPVHRRILYSMNELGLTSAAKFRKSATVVGDVLGKYHPHGDAACYDALVRLAQPFAMRYPLVNGQGNFGSIDGDSAAAMRYTEAKMHKLSSDILADIEKETVDFVPNYDGRLMEPVVLPSRVPNLLLNGTLGIAVGMATKLPPHNLGEVMDALTHLADEPEATTDDLLQFIKGPDFPTGGLAFSENDIRHAYASGRGGVLTRGEAEIVEGKSGQFQIIITSIPYQVNKSDLIVNISDLVRDKKIDGIRDIRDESTSDIRVVIDIKTGGQPKQVLNLLYKHTALETAFHYNMLALVDGVPRLLTLKGILEAFVGHRQEIVTRRTRFDLRKAEEREHILLGLKKALDHIDEVIKTIKQSKDTSTAQTNLIKKFGFSEIQATAILEMRLSKLAGLERQKVEDELLEKQALIKELKAILADPKRILKIIKEEFVELKEKYGDERRTKIIPTGVKEIKPEDLVPEKENVLVVTAGGYVKRTDPSEYRAQRRGGVGVVDLNMKEEDFVTIFLTAHSHSDLLFFTDQGKAYQIKMYDLPEGKRATRGKSIMNYIALSAEEKVTSVLALPKETKAIDKLSLMLVTKAGVAKRVAAKGFADVRRSGIIAIKLGKGDQLLSALPVATGDEVMLASRSGQSIRFKDSDIREMGRTAGGVKAITLKKGDFLIGADRVPVDAGKSADSKAGTMLVIAENGYGKQTVVSEYKTQKRGGSGIKTFQVTPKTGKLMASRVITDQTEIVAISKHGQVIRTGLDEIPSLGRQTQGVRVMKLRPGDTIASLTCL</sequence>
<feature type="active site" description="O-(5'-phospho-DNA)-tyrosine intermediate" evidence="8 9">
    <location>
        <position position="140"/>
    </location>
</feature>
<dbReference type="NCBIfam" id="NF004044">
    <property type="entry name" value="PRK05561.1"/>
    <property type="match status" value="1"/>
</dbReference>
<evidence type="ECO:0000256" key="6">
    <source>
        <dbReference type="ARBA" id="ARBA00023125"/>
    </source>
</evidence>
<dbReference type="CDD" id="cd00187">
    <property type="entry name" value="TOP4c"/>
    <property type="match status" value="1"/>
</dbReference>
<comment type="caution">
    <text evidence="11">The sequence shown here is derived from an EMBL/GenBank/DDBJ whole genome shotgun (WGS) entry which is preliminary data.</text>
</comment>
<dbReference type="Gene3D" id="3.90.199.10">
    <property type="entry name" value="Topoisomerase II, domain 5"/>
    <property type="match status" value="1"/>
</dbReference>
<dbReference type="SUPFAM" id="SSF101904">
    <property type="entry name" value="GyrA/ParC C-terminal domain-like"/>
    <property type="match status" value="1"/>
</dbReference>
<dbReference type="PANTHER" id="PTHR43493">
    <property type="entry name" value="DNA GYRASE/TOPOISOMERASE SUBUNIT A"/>
    <property type="match status" value="1"/>
</dbReference>
<dbReference type="GO" id="GO:0009330">
    <property type="term" value="C:DNA topoisomerase type II (double strand cut, ATP-hydrolyzing) complex"/>
    <property type="evidence" value="ECO:0007669"/>
    <property type="project" value="TreeGrafter"/>
</dbReference>
<dbReference type="NCBIfam" id="NF004043">
    <property type="entry name" value="PRK05560.1"/>
    <property type="match status" value="1"/>
</dbReference>
<dbReference type="Pfam" id="PF00521">
    <property type="entry name" value="DNA_topoisoIV"/>
    <property type="match status" value="1"/>
</dbReference>
<evidence type="ECO:0000313" key="11">
    <source>
        <dbReference type="EMBL" id="PIR45391.1"/>
    </source>
</evidence>
<evidence type="ECO:0000313" key="12">
    <source>
        <dbReference type="Proteomes" id="UP000230906"/>
    </source>
</evidence>
<dbReference type="Gene3D" id="1.10.268.10">
    <property type="entry name" value="Topoisomerase, domain 3"/>
    <property type="match status" value="1"/>
</dbReference>
<dbReference type="HAMAP" id="MF_01897">
    <property type="entry name" value="GyrA"/>
    <property type="match status" value="1"/>
</dbReference>
<dbReference type="InterPro" id="IPR002205">
    <property type="entry name" value="Topo_IIA_dom_A"/>
</dbReference>
<comment type="function">
    <text evidence="8">A type II topoisomerase that negatively supercoils closed circular double-stranded (ds) DNA in an ATP-dependent manner to modulate DNA topology and maintain chromosomes in an underwound state. Negative supercoiling favors strand separation, and DNA replication, transcription, recombination and repair, all of which involve strand separation. Also able to catalyze the interconversion of other topological isomers of dsDNA rings, including catenanes and knotted rings. Type II topoisomerases break and join 2 DNA strands simultaneously in an ATP-dependent manner.</text>
</comment>
<dbReference type="InterPro" id="IPR013760">
    <property type="entry name" value="Topo_IIA-like_dom_sf"/>
</dbReference>
<evidence type="ECO:0000256" key="4">
    <source>
        <dbReference type="ARBA" id="ARBA00022840"/>
    </source>
</evidence>
<dbReference type="InterPro" id="IPR013758">
    <property type="entry name" value="Topo_IIA_A/C_ab"/>
</dbReference>
<dbReference type="InterPro" id="IPR006691">
    <property type="entry name" value="GyrA/parC_rep"/>
</dbReference>
<evidence type="ECO:0000256" key="9">
    <source>
        <dbReference type="PROSITE-ProRule" id="PRU01384"/>
    </source>
</evidence>
<dbReference type="SUPFAM" id="SSF56719">
    <property type="entry name" value="Type II DNA topoisomerase"/>
    <property type="match status" value="1"/>
</dbReference>
<evidence type="ECO:0000256" key="8">
    <source>
        <dbReference type="HAMAP-Rule" id="MF_01897"/>
    </source>
</evidence>
<evidence type="ECO:0000256" key="1">
    <source>
        <dbReference type="ARBA" id="ARBA00000185"/>
    </source>
</evidence>
<keyword evidence="8" id="KW-0963">Cytoplasm</keyword>
<gene>
    <name evidence="8" type="primary">gyrA</name>
    <name evidence="11" type="ORF">COV09_01765</name>
</gene>
<dbReference type="GO" id="GO:0034335">
    <property type="term" value="F:DNA negative supercoiling activity"/>
    <property type="evidence" value="ECO:0007669"/>
    <property type="project" value="UniProtKB-ARBA"/>
</dbReference>
<dbReference type="PROSITE" id="PS52040">
    <property type="entry name" value="TOPO_IIA"/>
    <property type="match status" value="1"/>
</dbReference>
<dbReference type="FunFam" id="3.30.1360.40:FF:000002">
    <property type="entry name" value="DNA gyrase subunit A"/>
    <property type="match status" value="1"/>
</dbReference>
<dbReference type="FunFam" id="1.10.268.10:FF:000001">
    <property type="entry name" value="DNA gyrase subunit A"/>
    <property type="match status" value="1"/>
</dbReference>
<dbReference type="Pfam" id="PF03989">
    <property type="entry name" value="DNA_gyraseA_C"/>
    <property type="match status" value="6"/>
</dbReference>
<dbReference type="Proteomes" id="UP000230906">
    <property type="component" value="Unassembled WGS sequence"/>
</dbReference>
<keyword evidence="7 8" id="KW-0413">Isomerase</keyword>
<dbReference type="GO" id="GO:0005524">
    <property type="term" value="F:ATP binding"/>
    <property type="evidence" value="ECO:0007669"/>
    <property type="project" value="UniProtKB-UniRule"/>
</dbReference>
<dbReference type="EC" id="5.6.2.2" evidence="8"/>
<dbReference type="Gene3D" id="3.30.1360.40">
    <property type="match status" value="1"/>
</dbReference>
<dbReference type="NCBIfam" id="TIGR01063">
    <property type="entry name" value="gyrA"/>
    <property type="match status" value="1"/>
</dbReference>
<dbReference type="InterPro" id="IPR005743">
    <property type="entry name" value="GyrA"/>
</dbReference>
<dbReference type="EMBL" id="PCYJ01000026">
    <property type="protein sequence ID" value="PIR45391.1"/>
    <property type="molecule type" value="Genomic_DNA"/>
</dbReference>
<dbReference type="GO" id="GO:0006261">
    <property type="term" value="P:DNA-templated DNA replication"/>
    <property type="evidence" value="ECO:0007669"/>
    <property type="project" value="UniProtKB-UniRule"/>
</dbReference>
<evidence type="ECO:0000256" key="2">
    <source>
        <dbReference type="ARBA" id="ARBA00008263"/>
    </source>
</evidence>
<keyword evidence="3 8" id="KW-0547">Nucleotide-binding</keyword>
<comment type="similarity">
    <text evidence="2 8">Belongs to the type II topoisomerase GyrA/ParC subunit family.</text>
</comment>
<dbReference type="InterPro" id="IPR050220">
    <property type="entry name" value="Type_II_DNA_Topoisomerases"/>
</dbReference>
<dbReference type="FunFam" id="3.90.199.10:FF:000001">
    <property type="entry name" value="DNA gyrase subunit A"/>
    <property type="match status" value="1"/>
</dbReference>
<dbReference type="GO" id="GO:0003677">
    <property type="term" value="F:DNA binding"/>
    <property type="evidence" value="ECO:0007669"/>
    <property type="project" value="UniProtKB-UniRule"/>
</dbReference>
<name>A0A2H0RFQ2_9BACT</name>
<dbReference type="PANTHER" id="PTHR43493:SF5">
    <property type="entry name" value="DNA GYRASE SUBUNIT A, CHLOROPLASTIC_MITOCHONDRIAL"/>
    <property type="match status" value="1"/>
</dbReference>
<comment type="catalytic activity">
    <reaction evidence="1 8 9">
        <text>ATP-dependent breakage, passage and rejoining of double-stranded DNA.</text>
        <dbReference type="EC" id="5.6.2.2"/>
    </reaction>
</comment>
<keyword evidence="4 8" id="KW-0067">ATP-binding</keyword>
<evidence type="ECO:0000259" key="10">
    <source>
        <dbReference type="PROSITE" id="PS52040"/>
    </source>
</evidence>
<protein>
    <recommendedName>
        <fullName evidence="8">DNA gyrase subunit A</fullName>
        <ecNumber evidence="8">5.6.2.2</ecNumber>
    </recommendedName>
</protein>
<dbReference type="GO" id="GO:0005694">
    <property type="term" value="C:chromosome"/>
    <property type="evidence" value="ECO:0007669"/>
    <property type="project" value="InterPro"/>
</dbReference>
<dbReference type="InterPro" id="IPR035516">
    <property type="entry name" value="Gyrase/topoIV_suA_C"/>
</dbReference>
<accession>A0A2H0RFQ2</accession>
<evidence type="ECO:0000256" key="7">
    <source>
        <dbReference type="ARBA" id="ARBA00023235"/>
    </source>
</evidence>
<feature type="short sequence motif" description="GyrA-box" evidence="8">
    <location>
        <begin position="543"/>
        <end position="549"/>
    </location>
</feature>
<keyword evidence="6 8" id="KW-0238">DNA-binding</keyword>
<comment type="miscellaneous">
    <text evidence="8">Few gyrases are as efficient as E.coli at forming negative supercoils. Not all organisms have 2 type II topoisomerases; in organisms with a single type II topoisomerase this enzyme also has to decatenate newly replicated chromosomes.</text>
</comment>
<keyword evidence="5 8" id="KW-0799">Topoisomerase</keyword>
<dbReference type="Gene3D" id="2.120.10.90">
    <property type="entry name" value="DNA gyrase/topoisomerase IV, subunit A, C-terminal"/>
    <property type="match status" value="1"/>
</dbReference>
<organism evidence="11 12">
    <name type="scientific">Candidatus Vogelbacteria bacterium CG10_big_fil_rev_8_21_14_0_10_50_13</name>
    <dbReference type="NCBI Taxonomy" id="1975044"/>
    <lineage>
        <taxon>Bacteria</taxon>
        <taxon>Candidatus Vogeliibacteriota</taxon>
    </lineage>
</organism>
<evidence type="ECO:0000256" key="3">
    <source>
        <dbReference type="ARBA" id="ARBA00022741"/>
    </source>
</evidence>
<comment type="subcellular location">
    <subcellularLocation>
        <location evidence="8">Cytoplasm</location>
    </subcellularLocation>
</comment>
<feature type="domain" description="Topo IIA-type catalytic" evidence="10">
    <location>
        <begin position="52"/>
        <end position="516"/>
    </location>
</feature>
<evidence type="ECO:0000256" key="5">
    <source>
        <dbReference type="ARBA" id="ARBA00023029"/>
    </source>
</evidence>
<dbReference type="GO" id="GO:0005737">
    <property type="term" value="C:cytoplasm"/>
    <property type="evidence" value="ECO:0007669"/>
    <property type="project" value="UniProtKB-SubCell"/>
</dbReference>
<proteinExistence type="inferred from homology"/>